<organism evidence="1 2">
    <name type="scientific">Carnegiea gigantea</name>
    <dbReference type="NCBI Taxonomy" id="171969"/>
    <lineage>
        <taxon>Eukaryota</taxon>
        <taxon>Viridiplantae</taxon>
        <taxon>Streptophyta</taxon>
        <taxon>Embryophyta</taxon>
        <taxon>Tracheophyta</taxon>
        <taxon>Spermatophyta</taxon>
        <taxon>Magnoliopsida</taxon>
        <taxon>eudicotyledons</taxon>
        <taxon>Gunneridae</taxon>
        <taxon>Pentapetalae</taxon>
        <taxon>Caryophyllales</taxon>
        <taxon>Cactineae</taxon>
        <taxon>Cactaceae</taxon>
        <taxon>Cactoideae</taxon>
        <taxon>Echinocereeae</taxon>
        <taxon>Carnegiea</taxon>
    </lineage>
</organism>
<evidence type="ECO:0000313" key="1">
    <source>
        <dbReference type="EMBL" id="KAJ8445836.1"/>
    </source>
</evidence>
<keyword evidence="2" id="KW-1185">Reference proteome</keyword>
<gene>
    <name evidence="1" type="ORF">Cgig2_027917</name>
</gene>
<accession>A0A9Q1KN78</accession>
<sequence length="225" mass="24698">MVFSGGVHCRGQRWAAGKGSTFAGRPPSDLRFSCFCPWCLFSCFAWHVAQSVASHHPRHFPPAGGRHWHRQDGWPGQCRGRPEVAGVGHDMFQAQHSTSEESRVGSCLGKIPKEDIIKAKQVKGGASKEDGLKIDFETEVPNEAPKALENNQQLASPYKQALLSYPNSNKLEAPNGNLEVVGNDVHEGLSDNSKTITQPLDGAHNRSIFVGNSLLRHQVADLQWK</sequence>
<dbReference type="AlphaFoldDB" id="A0A9Q1KN78"/>
<dbReference type="Proteomes" id="UP001153076">
    <property type="component" value="Unassembled WGS sequence"/>
</dbReference>
<evidence type="ECO:0000313" key="2">
    <source>
        <dbReference type="Proteomes" id="UP001153076"/>
    </source>
</evidence>
<reference evidence="1" key="1">
    <citation type="submission" date="2022-04" db="EMBL/GenBank/DDBJ databases">
        <title>Carnegiea gigantea Genome sequencing and assembly v2.</title>
        <authorList>
            <person name="Copetti D."/>
            <person name="Sanderson M.J."/>
            <person name="Burquez A."/>
            <person name="Wojciechowski M.F."/>
        </authorList>
    </citation>
    <scope>NUCLEOTIDE SEQUENCE</scope>
    <source>
        <strain evidence="1">SGP5-SGP5p</strain>
        <tissue evidence="1">Aerial part</tissue>
    </source>
</reference>
<protein>
    <submittedName>
        <fullName evidence="1">Uncharacterized protein</fullName>
    </submittedName>
</protein>
<comment type="caution">
    <text evidence="1">The sequence shown here is derived from an EMBL/GenBank/DDBJ whole genome shotgun (WGS) entry which is preliminary data.</text>
</comment>
<proteinExistence type="predicted"/>
<name>A0A9Q1KN78_9CARY</name>
<dbReference type="EMBL" id="JAKOGI010000070">
    <property type="protein sequence ID" value="KAJ8445836.1"/>
    <property type="molecule type" value="Genomic_DNA"/>
</dbReference>